<dbReference type="Proteomes" id="UP000466039">
    <property type="component" value="Chromosome"/>
</dbReference>
<organism evidence="1 2">
    <name type="scientific">Mycolicibacterium monacense</name>
    <name type="common">Mycobacterium monacense</name>
    <dbReference type="NCBI Taxonomy" id="85693"/>
    <lineage>
        <taxon>Bacteria</taxon>
        <taxon>Bacillati</taxon>
        <taxon>Actinomycetota</taxon>
        <taxon>Actinomycetes</taxon>
        <taxon>Mycobacteriales</taxon>
        <taxon>Mycobacteriaceae</taxon>
        <taxon>Mycolicibacterium</taxon>
    </lineage>
</organism>
<reference evidence="1 2" key="1">
    <citation type="journal article" date="2019" name="Emerg. Microbes Infect.">
        <title>Comprehensive subspecies identification of 175 nontuberculous mycobacteria species based on 7547 genomic profiles.</title>
        <authorList>
            <person name="Matsumoto Y."/>
            <person name="Kinjo T."/>
            <person name="Motooka D."/>
            <person name="Nabeya D."/>
            <person name="Jung N."/>
            <person name="Uechi K."/>
            <person name="Horii T."/>
            <person name="Iida T."/>
            <person name="Fujita J."/>
            <person name="Nakamura S."/>
        </authorList>
    </citation>
    <scope>NUCLEOTIDE SEQUENCE [LARGE SCALE GENOMIC DNA]</scope>
    <source>
        <strain evidence="1 2">JCM 15658</strain>
    </source>
</reference>
<sequence>MAAEPIDSATSMWDVELICIEYRVRTLVVTPDIDSNRSPGEAATLDTSRNCPSLYRTATRPTAGELPIVDPICPPLR</sequence>
<evidence type="ECO:0000313" key="1">
    <source>
        <dbReference type="EMBL" id="BBZ64206.1"/>
    </source>
</evidence>
<evidence type="ECO:0000313" key="2">
    <source>
        <dbReference type="Proteomes" id="UP000466039"/>
    </source>
</evidence>
<name>A0AAD1N2J7_MYCMB</name>
<dbReference type="AlphaFoldDB" id="A0AAD1N2J7"/>
<protein>
    <submittedName>
        <fullName evidence="1">Uncharacterized protein</fullName>
    </submittedName>
</protein>
<keyword evidence="2" id="KW-1185">Reference proteome</keyword>
<gene>
    <name evidence="1" type="ORF">MMON_55070</name>
</gene>
<accession>A0AAD1N2J7</accession>
<dbReference type="EMBL" id="AP022617">
    <property type="protein sequence ID" value="BBZ64206.1"/>
    <property type="molecule type" value="Genomic_DNA"/>
</dbReference>
<proteinExistence type="predicted"/>